<accession>A0A840IP94</accession>
<organism evidence="2 3">
    <name type="scientific">Amycolatopsis jiangsuensis</name>
    <dbReference type="NCBI Taxonomy" id="1181879"/>
    <lineage>
        <taxon>Bacteria</taxon>
        <taxon>Bacillati</taxon>
        <taxon>Actinomycetota</taxon>
        <taxon>Actinomycetes</taxon>
        <taxon>Pseudonocardiales</taxon>
        <taxon>Pseudonocardiaceae</taxon>
        <taxon>Amycolatopsis</taxon>
    </lineage>
</organism>
<sequence length="35" mass="3297">MRTTEITGRAAVPGSSVLLPGTGGRGRGGGPAAST</sequence>
<feature type="region of interest" description="Disordered" evidence="1">
    <location>
        <begin position="1"/>
        <end position="35"/>
    </location>
</feature>
<dbReference type="EMBL" id="JACHMG010000001">
    <property type="protein sequence ID" value="MBB4682884.1"/>
    <property type="molecule type" value="Genomic_DNA"/>
</dbReference>
<name>A0A840IP94_9PSEU</name>
<evidence type="ECO:0000313" key="2">
    <source>
        <dbReference type="EMBL" id="MBB4682884.1"/>
    </source>
</evidence>
<comment type="caution">
    <text evidence="2">The sequence shown here is derived from an EMBL/GenBank/DDBJ whole genome shotgun (WGS) entry which is preliminary data.</text>
</comment>
<gene>
    <name evidence="2" type="ORF">BJY18_000369</name>
</gene>
<protein>
    <submittedName>
        <fullName evidence="2">Uncharacterized protein</fullName>
    </submittedName>
</protein>
<feature type="compositionally biased region" description="Gly residues" evidence="1">
    <location>
        <begin position="21"/>
        <end position="35"/>
    </location>
</feature>
<dbReference type="AlphaFoldDB" id="A0A840IP94"/>
<dbReference type="Proteomes" id="UP000581769">
    <property type="component" value="Unassembled WGS sequence"/>
</dbReference>
<proteinExistence type="predicted"/>
<keyword evidence="3" id="KW-1185">Reference proteome</keyword>
<evidence type="ECO:0000256" key="1">
    <source>
        <dbReference type="SAM" id="MobiDB-lite"/>
    </source>
</evidence>
<evidence type="ECO:0000313" key="3">
    <source>
        <dbReference type="Proteomes" id="UP000581769"/>
    </source>
</evidence>
<reference evidence="2 3" key="1">
    <citation type="submission" date="2020-08" db="EMBL/GenBank/DDBJ databases">
        <title>Sequencing the genomes of 1000 actinobacteria strains.</title>
        <authorList>
            <person name="Klenk H.-P."/>
        </authorList>
    </citation>
    <scope>NUCLEOTIDE SEQUENCE [LARGE SCALE GENOMIC DNA]</scope>
    <source>
        <strain evidence="2 3">DSM 45859</strain>
    </source>
</reference>